<evidence type="ECO:0000313" key="2">
    <source>
        <dbReference type="EMBL" id="ARF08700.1"/>
    </source>
</evidence>
<name>A0A1V0SAF5_9VIRU</name>
<dbReference type="EMBL" id="KY684083">
    <property type="protein sequence ID" value="ARF08700.1"/>
    <property type="molecule type" value="Genomic_DNA"/>
</dbReference>
<protein>
    <submittedName>
        <fullName evidence="2">Uncharacterized protein</fullName>
    </submittedName>
</protein>
<reference evidence="2" key="1">
    <citation type="journal article" date="2017" name="Science">
        <title>Giant viruses with an expanded complement of translation system components.</title>
        <authorList>
            <person name="Schulz F."/>
            <person name="Yutin N."/>
            <person name="Ivanova N.N."/>
            <person name="Ortega D.R."/>
            <person name="Lee T.K."/>
            <person name="Vierheilig J."/>
            <person name="Daims H."/>
            <person name="Horn M."/>
            <person name="Wagner M."/>
            <person name="Jensen G.J."/>
            <person name="Kyrpides N.C."/>
            <person name="Koonin E.V."/>
            <person name="Woyke T."/>
        </authorList>
    </citation>
    <scope>NUCLEOTIDE SEQUENCE</scope>
    <source>
        <strain evidence="2">CTV1</strain>
    </source>
</reference>
<proteinExistence type="predicted"/>
<sequence length="102" mass="11840">MNTNNSSQDDQYKKLIENYMSKLSPSEQKVFMDNLMKGQGVEKTPKERLREKIEMARFNRLPKQAKQKIKDKFKDVVDPVPEHSQCEPGCKHNHSVPPNSPN</sequence>
<gene>
    <name evidence="2" type="ORF">Catovirus_1_750</name>
</gene>
<evidence type="ECO:0000256" key="1">
    <source>
        <dbReference type="SAM" id="MobiDB-lite"/>
    </source>
</evidence>
<accession>A0A1V0SAF5</accession>
<organism evidence="2">
    <name type="scientific">Catovirus CTV1</name>
    <dbReference type="NCBI Taxonomy" id="1977631"/>
    <lineage>
        <taxon>Viruses</taxon>
        <taxon>Varidnaviria</taxon>
        <taxon>Bamfordvirae</taxon>
        <taxon>Nucleocytoviricota</taxon>
        <taxon>Megaviricetes</taxon>
        <taxon>Imitervirales</taxon>
        <taxon>Mimiviridae</taxon>
        <taxon>Klosneuvirinae</taxon>
        <taxon>Catovirus</taxon>
    </lineage>
</organism>
<feature type="region of interest" description="Disordered" evidence="1">
    <location>
        <begin position="79"/>
        <end position="102"/>
    </location>
</feature>